<feature type="compositionally biased region" description="Basic and acidic residues" evidence="1">
    <location>
        <begin position="23"/>
        <end position="40"/>
    </location>
</feature>
<proteinExistence type="predicted"/>
<protein>
    <submittedName>
        <fullName evidence="2">Uncharacterized protein</fullName>
    </submittedName>
</protein>
<dbReference type="AlphaFoldDB" id="A0A165L0E8"/>
<dbReference type="EMBL" id="KV425933">
    <property type="protein sequence ID" value="KZV97165.1"/>
    <property type="molecule type" value="Genomic_DNA"/>
</dbReference>
<gene>
    <name evidence="2" type="ORF">EXIGLDRAFT_703994</name>
</gene>
<evidence type="ECO:0000256" key="1">
    <source>
        <dbReference type="SAM" id="MobiDB-lite"/>
    </source>
</evidence>
<sequence>MPSRMTDCDADADEEEDLDPMEEEVHAEEAKEKKELENEKTSVCVKLARYSEGTAATATLVTSPTRLTRSQSARLAADKVRVTRSMASGIAAASSLRPSASTPAVERLGCCASQTSDIAPVVTPSNSGPNYSDEEDEECDWSMVAEAGTVKRDLSVEDRAALLEEREVDELDVTGREPSWFVPASEADEYDDMGAVLATSSMCPQSAVMRKLRDKEEDLESSPATITKADKTSYTVCSDESEEAELVSDFLLHDLRARRAQSVAGWLSSVMYTTEE</sequence>
<feature type="compositionally biased region" description="Acidic residues" evidence="1">
    <location>
        <begin position="8"/>
        <end position="22"/>
    </location>
</feature>
<name>A0A165L0E8_EXIGL</name>
<evidence type="ECO:0000313" key="2">
    <source>
        <dbReference type="EMBL" id="KZV97165.1"/>
    </source>
</evidence>
<dbReference type="InParanoid" id="A0A165L0E8"/>
<keyword evidence="3" id="KW-1185">Reference proteome</keyword>
<feature type="region of interest" description="Disordered" evidence="1">
    <location>
        <begin position="1"/>
        <end position="40"/>
    </location>
</feature>
<organism evidence="2 3">
    <name type="scientific">Exidia glandulosa HHB12029</name>
    <dbReference type="NCBI Taxonomy" id="1314781"/>
    <lineage>
        <taxon>Eukaryota</taxon>
        <taxon>Fungi</taxon>
        <taxon>Dikarya</taxon>
        <taxon>Basidiomycota</taxon>
        <taxon>Agaricomycotina</taxon>
        <taxon>Agaricomycetes</taxon>
        <taxon>Auriculariales</taxon>
        <taxon>Exidiaceae</taxon>
        <taxon>Exidia</taxon>
    </lineage>
</organism>
<reference evidence="2 3" key="1">
    <citation type="journal article" date="2016" name="Mol. Biol. Evol.">
        <title>Comparative Genomics of Early-Diverging Mushroom-Forming Fungi Provides Insights into the Origins of Lignocellulose Decay Capabilities.</title>
        <authorList>
            <person name="Nagy L.G."/>
            <person name="Riley R."/>
            <person name="Tritt A."/>
            <person name="Adam C."/>
            <person name="Daum C."/>
            <person name="Floudas D."/>
            <person name="Sun H."/>
            <person name="Yadav J.S."/>
            <person name="Pangilinan J."/>
            <person name="Larsson K.H."/>
            <person name="Matsuura K."/>
            <person name="Barry K."/>
            <person name="Labutti K."/>
            <person name="Kuo R."/>
            <person name="Ohm R.A."/>
            <person name="Bhattacharya S.S."/>
            <person name="Shirouzu T."/>
            <person name="Yoshinaga Y."/>
            <person name="Martin F.M."/>
            <person name="Grigoriev I.V."/>
            <person name="Hibbett D.S."/>
        </authorList>
    </citation>
    <scope>NUCLEOTIDE SEQUENCE [LARGE SCALE GENOMIC DNA]</scope>
    <source>
        <strain evidence="2 3">HHB12029</strain>
    </source>
</reference>
<accession>A0A165L0E8</accession>
<evidence type="ECO:0000313" key="3">
    <source>
        <dbReference type="Proteomes" id="UP000077266"/>
    </source>
</evidence>
<dbReference type="Proteomes" id="UP000077266">
    <property type="component" value="Unassembled WGS sequence"/>
</dbReference>